<gene>
    <name evidence="5" type="ORF">SDC9_78180</name>
</gene>
<dbReference type="InterPro" id="IPR036683">
    <property type="entry name" value="CO_DH_flav_C_dom_sf"/>
</dbReference>
<accession>A0A644Z095</accession>
<comment type="caution">
    <text evidence="5">The sequence shown here is derived from an EMBL/GenBank/DDBJ whole genome shotgun (WGS) entry which is preliminary data.</text>
</comment>
<organism evidence="5">
    <name type="scientific">bioreactor metagenome</name>
    <dbReference type="NCBI Taxonomy" id="1076179"/>
    <lineage>
        <taxon>unclassified sequences</taxon>
        <taxon>metagenomes</taxon>
        <taxon>ecological metagenomes</taxon>
    </lineage>
</organism>
<feature type="domain" description="CO dehydrogenase flavoprotein C-terminal" evidence="4">
    <location>
        <begin position="57"/>
        <end position="161"/>
    </location>
</feature>
<dbReference type="InterPro" id="IPR051312">
    <property type="entry name" value="Diverse_Substr_Oxidored"/>
</dbReference>
<name>A0A644Z095_9ZZZZ</name>
<evidence type="ECO:0000256" key="2">
    <source>
        <dbReference type="ARBA" id="ARBA00022827"/>
    </source>
</evidence>
<protein>
    <recommendedName>
        <fullName evidence="4">CO dehydrogenase flavoprotein C-terminal domain-containing protein</fullName>
    </recommendedName>
</protein>
<keyword evidence="2" id="KW-0274">FAD</keyword>
<dbReference type="SUPFAM" id="SSF55447">
    <property type="entry name" value="CO dehydrogenase flavoprotein C-terminal domain-like"/>
    <property type="match status" value="1"/>
</dbReference>
<dbReference type="PANTHER" id="PTHR42659">
    <property type="entry name" value="XANTHINE DEHYDROGENASE SUBUNIT C-RELATED"/>
    <property type="match status" value="1"/>
</dbReference>
<evidence type="ECO:0000256" key="3">
    <source>
        <dbReference type="ARBA" id="ARBA00023002"/>
    </source>
</evidence>
<keyword evidence="3" id="KW-0560">Oxidoreductase</keyword>
<proteinExistence type="predicted"/>
<reference evidence="5" key="1">
    <citation type="submission" date="2019-08" db="EMBL/GenBank/DDBJ databases">
        <authorList>
            <person name="Kucharzyk K."/>
            <person name="Murdoch R.W."/>
            <person name="Higgins S."/>
            <person name="Loffler F."/>
        </authorList>
    </citation>
    <scope>NUCLEOTIDE SEQUENCE</scope>
</reference>
<keyword evidence="1" id="KW-0285">Flavoprotein</keyword>
<dbReference type="EMBL" id="VSSQ01006127">
    <property type="protein sequence ID" value="MPM31624.1"/>
    <property type="molecule type" value="Genomic_DNA"/>
</dbReference>
<dbReference type="AlphaFoldDB" id="A0A644Z095"/>
<evidence type="ECO:0000259" key="4">
    <source>
        <dbReference type="SMART" id="SM01092"/>
    </source>
</evidence>
<dbReference type="SMART" id="SM01092">
    <property type="entry name" value="CO_deh_flav_C"/>
    <property type="match status" value="1"/>
</dbReference>
<evidence type="ECO:0000256" key="1">
    <source>
        <dbReference type="ARBA" id="ARBA00022630"/>
    </source>
</evidence>
<dbReference type="Pfam" id="PF03450">
    <property type="entry name" value="CO_deh_flav_C"/>
    <property type="match status" value="1"/>
</dbReference>
<dbReference type="Gene3D" id="3.30.390.50">
    <property type="entry name" value="CO dehydrogenase flavoprotein, C-terminal domain"/>
    <property type="match status" value="1"/>
</dbReference>
<evidence type="ECO:0000313" key="5">
    <source>
        <dbReference type="EMBL" id="MPM31624.1"/>
    </source>
</evidence>
<sequence length="165" mass="18769">MDAVLKLESLDEEGKRQERLLPIRDFIKGIRKIDRKDNEILTQVILPIEYCNNDVFYYHKKVGARKSEAISKLSFFGLAKIEAGKIRKAGIAFGAVGITVVADRGLQGQLEGMDKKALHNIKAELIGRYMQIVKPIDDQRSTALYRKKVSENLLTDFLDKTEENM</sequence>
<dbReference type="InterPro" id="IPR005107">
    <property type="entry name" value="CO_DH_flav_C"/>
</dbReference>
<dbReference type="GO" id="GO:0016491">
    <property type="term" value="F:oxidoreductase activity"/>
    <property type="evidence" value="ECO:0007669"/>
    <property type="project" value="UniProtKB-KW"/>
</dbReference>
<dbReference type="PANTHER" id="PTHR42659:SF2">
    <property type="entry name" value="XANTHINE DEHYDROGENASE SUBUNIT C-RELATED"/>
    <property type="match status" value="1"/>
</dbReference>